<evidence type="ECO:0000256" key="1">
    <source>
        <dbReference type="SAM" id="MobiDB-lite"/>
    </source>
</evidence>
<protein>
    <submittedName>
        <fullName evidence="2">Uncharacterized protein</fullName>
    </submittedName>
</protein>
<dbReference type="AlphaFoldDB" id="A0AA40KDU5"/>
<organism evidence="2 3">
    <name type="scientific">Melipona bicolor</name>
    <dbReference type="NCBI Taxonomy" id="60889"/>
    <lineage>
        <taxon>Eukaryota</taxon>
        <taxon>Metazoa</taxon>
        <taxon>Ecdysozoa</taxon>
        <taxon>Arthropoda</taxon>
        <taxon>Hexapoda</taxon>
        <taxon>Insecta</taxon>
        <taxon>Pterygota</taxon>
        <taxon>Neoptera</taxon>
        <taxon>Endopterygota</taxon>
        <taxon>Hymenoptera</taxon>
        <taxon>Apocrita</taxon>
        <taxon>Aculeata</taxon>
        <taxon>Apoidea</taxon>
        <taxon>Anthophila</taxon>
        <taxon>Apidae</taxon>
        <taxon>Melipona</taxon>
    </lineage>
</organism>
<comment type="caution">
    <text evidence="2">The sequence shown here is derived from an EMBL/GenBank/DDBJ whole genome shotgun (WGS) entry which is preliminary data.</text>
</comment>
<name>A0AA40KDU5_9HYME</name>
<dbReference type="EMBL" id="JAHYIQ010000073">
    <property type="protein sequence ID" value="KAK1116467.1"/>
    <property type="molecule type" value="Genomic_DNA"/>
</dbReference>
<dbReference type="Proteomes" id="UP001177670">
    <property type="component" value="Unassembled WGS sequence"/>
</dbReference>
<accession>A0AA40KDU5</accession>
<feature type="region of interest" description="Disordered" evidence="1">
    <location>
        <begin position="78"/>
        <end position="100"/>
    </location>
</feature>
<gene>
    <name evidence="2" type="ORF">K0M31_019030</name>
</gene>
<proteinExistence type="predicted"/>
<sequence length="138" mass="15236">MTGRTIGQAPRGAIAPWLPSREKSLARDHRECVARRFGLLARCISYATDVAPADNPALPGFSGLRDSGKLPLQSFRARHGHKDTQQQTGMPRGSCSSTSWDQGAFPTRAMRLRDCFAPPRALPAVRVPFISRVLFSYR</sequence>
<feature type="compositionally biased region" description="Polar residues" evidence="1">
    <location>
        <begin position="85"/>
        <end position="100"/>
    </location>
</feature>
<evidence type="ECO:0000313" key="2">
    <source>
        <dbReference type="EMBL" id="KAK1116467.1"/>
    </source>
</evidence>
<keyword evidence="3" id="KW-1185">Reference proteome</keyword>
<evidence type="ECO:0000313" key="3">
    <source>
        <dbReference type="Proteomes" id="UP001177670"/>
    </source>
</evidence>
<reference evidence="2" key="1">
    <citation type="submission" date="2021-10" db="EMBL/GenBank/DDBJ databases">
        <title>Melipona bicolor Genome sequencing and assembly.</title>
        <authorList>
            <person name="Araujo N.S."/>
            <person name="Arias M.C."/>
        </authorList>
    </citation>
    <scope>NUCLEOTIDE SEQUENCE</scope>
    <source>
        <strain evidence="2">USP_2M_L1-L4_2017</strain>
        <tissue evidence="2">Whole body</tissue>
    </source>
</reference>